<dbReference type="OrthoDB" id="4491423at2759"/>
<evidence type="ECO:0000313" key="5">
    <source>
        <dbReference type="Proteomes" id="UP000799441"/>
    </source>
</evidence>
<evidence type="ECO:0008006" key="6">
    <source>
        <dbReference type="Google" id="ProtNLM"/>
    </source>
</evidence>
<dbReference type="AlphaFoldDB" id="A0A9P4ULZ9"/>
<feature type="region of interest" description="Disordered" evidence="1">
    <location>
        <begin position="124"/>
        <end position="207"/>
    </location>
</feature>
<proteinExistence type="predicted"/>
<feature type="signal peptide" evidence="3">
    <location>
        <begin position="1"/>
        <end position="16"/>
    </location>
</feature>
<feature type="compositionally biased region" description="Basic and acidic residues" evidence="1">
    <location>
        <begin position="195"/>
        <end position="204"/>
    </location>
</feature>
<evidence type="ECO:0000256" key="1">
    <source>
        <dbReference type="SAM" id="MobiDB-lite"/>
    </source>
</evidence>
<evidence type="ECO:0000313" key="4">
    <source>
        <dbReference type="EMBL" id="KAF2719054.1"/>
    </source>
</evidence>
<keyword evidence="5" id="KW-1185">Reference proteome</keyword>
<feature type="compositionally biased region" description="Polar residues" evidence="1">
    <location>
        <begin position="308"/>
        <end position="319"/>
    </location>
</feature>
<dbReference type="EMBL" id="MU003816">
    <property type="protein sequence ID" value="KAF2719054.1"/>
    <property type="molecule type" value="Genomic_DNA"/>
</dbReference>
<sequence>MKLLVCLSLTFGIAFAQSIATPTPFQTLPPAPDYSDGQFTTPGVNVSWTSIFDSVNMYLIRNFDYANLQTIIINFDGSSYIYEFKVSNSSVPYNFRVVDSQGTADEQKTGGLASDQFWIRGVSSSSATSSTTPSPTTSGSSGRSVSHDASPTPSNSGFLTSSKPAVGATPTISQVPSITTSSSFATPSSVGSEQEQGKGADDGSNKQAVSTGTGIGFGVGVFVLLLVALISWRTCHKRRTKGAPNPQHATIVDVQPMPQHLYHAMNTEKRVSFYDGRVFEMSAAPESQTLAEAPSQNWRPAELAGRSPTYTNQKGPLVG</sequence>
<comment type="caution">
    <text evidence="4">The sequence shown here is derived from an EMBL/GenBank/DDBJ whole genome shotgun (WGS) entry which is preliminary data.</text>
</comment>
<feature type="compositionally biased region" description="Polar residues" evidence="1">
    <location>
        <begin position="170"/>
        <end position="194"/>
    </location>
</feature>
<feature type="compositionally biased region" description="Low complexity" evidence="1">
    <location>
        <begin position="124"/>
        <end position="144"/>
    </location>
</feature>
<name>A0A9P4ULZ9_9PEZI</name>
<evidence type="ECO:0000256" key="3">
    <source>
        <dbReference type="SAM" id="SignalP"/>
    </source>
</evidence>
<evidence type="ECO:0000256" key="2">
    <source>
        <dbReference type="SAM" id="Phobius"/>
    </source>
</evidence>
<feature type="region of interest" description="Disordered" evidence="1">
    <location>
        <begin position="285"/>
        <end position="319"/>
    </location>
</feature>
<feature type="compositionally biased region" description="Polar residues" evidence="1">
    <location>
        <begin position="147"/>
        <end position="163"/>
    </location>
</feature>
<accession>A0A9P4ULZ9</accession>
<feature type="compositionally biased region" description="Polar residues" evidence="1">
    <location>
        <begin position="285"/>
        <end position="298"/>
    </location>
</feature>
<reference evidence="4" key="1">
    <citation type="journal article" date="2020" name="Stud. Mycol.">
        <title>101 Dothideomycetes genomes: a test case for predicting lifestyles and emergence of pathogens.</title>
        <authorList>
            <person name="Haridas S."/>
            <person name="Albert R."/>
            <person name="Binder M."/>
            <person name="Bloem J."/>
            <person name="Labutti K."/>
            <person name="Salamov A."/>
            <person name="Andreopoulos B."/>
            <person name="Baker S."/>
            <person name="Barry K."/>
            <person name="Bills G."/>
            <person name="Bluhm B."/>
            <person name="Cannon C."/>
            <person name="Castanera R."/>
            <person name="Culley D."/>
            <person name="Daum C."/>
            <person name="Ezra D."/>
            <person name="Gonzalez J."/>
            <person name="Henrissat B."/>
            <person name="Kuo A."/>
            <person name="Liang C."/>
            <person name="Lipzen A."/>
            <person name="Lutzoni F."/>
            <person name="Magnuson J."/>
            <person name="Mondo S."/>
            <person name="Nolan M."/>
            <person name="Ohm R."/>
            <person name="Pangilinan J."/>
            <person name="Park H.-J."/>
            <person name="Ramirez L."/>
            <person name="Alfaro M."/>
            <person name="Sun H."/>
            <person name="Tritt A."/>
            <person name="Yoshinaga Y."/>
            <person name="Zwiers L.-H."/>
            <person name="Turgeon B."/>
            <person name="Goodwin S."/>
            <person name="Spatafora J."/>
            <person name="Crous P."/>
            <person name="Grigoriev I."/>
        </authorList>
    </citation>
    <scope>NUCLEOTIDE SEQUENCE</scope>
    <source>
        <strain evidence="4">CBS 116435</strain>
    </source>
</reference>
<feature type="transmembrane region" description="Helical" evidence="2">
    <location>
        <begin position="214"/>
        <end position="232"/>
    </location>
</feature>
<keyword evidence="2" id="KW-1133">Transmembrane helix</keyword>
<dbReference type="Proteomes" id="UP000799441">
    <property type="component" value="Unassembled WGS sequence"/>
</dbReference>
<gene>
    <name evidence="4" type="ORF">K431DRAFT_331771</name>
</gene>
<keyword evidence="3" id="KW-0732">Signal</keyword>
<feature type="chain" id="PRO_5040117944" description="Mid2 domain-containing protein" evidence="3">
    <location>
        <begin position="17"/>
        <end position="319"/>
    </location>
</feature>
<organism evidence="4 5">
    <name type="scientific">Polychaeton citri CBS 116435</name>
    <dbReference type="NCBI Taxonomy" id="1314669"/>
    <lineage>
        <taxon>Eukaryota</taxon>
        <taxon>Fungi</taxon>
        <taxon>Dikarya</taxon>
        <taxon>Ascomycota</taxon>
        <taxon>Pezizomycotina</taxon>
        <taxon>Dothideomycetes</taxon>
        <taxon>Dothideomycetidae</taxon>
        <taxon>Capnodiales</taxon>
        <taxon>Capnodiaceae</taxon>
        <taxon>Polychaeton</taxon>
    </lineage>
</organism>
<protein>
    <recommendedName>
        <fullName evidence="6">Mid2 domain-containing protein</fullName>
    </recommendedName>
</protein>
<keyword evidence="2" id="KW-0472">Membrane</keyword>
<keyword evidence="2" id="KW-0812">Transmembrane</keyword>